<dbReference type="AlphaFoldDB" id="A0A0J1H770"/>
<evidence type="ECO:0000256" key="1">
    <source>
        <dbReference type="SAM" id="MobiDB-lite"/>
    </source>
</evidence>
<name>A0A0J1H770_9GAMM</name>
<protein>
    <submittedName>
        <fullName evidence="2">Uncharacterized protein</fullName>
    </submittedName>
</protein>
<dbReference type="STRING" id="1195763.ABT56_04710"/>
<sequence>MLAGCNFAPHTPAVRPAAPNNAAPTETPAATGPVTTSPQPFLLRGEVILGHETRSFQPCGSPRQYWVVLPSGDAPAAGALAAPGYHPLYGEFVGTLEPAPDDGFAANYDALLRVDHINRLTTDIKGQCQQTPQPTRAFGAEPGWSLSIHNQQASLRRPNAAALTSPVASRDIEPDRHTYLGSPFTLTLLRAQCNDTMSDSLFGWQSTLVWQQQTYTGCATLANTDPAAPWLGHYQSSDTPDGHQLTLNPDHTAVITPDSGAPQASGFWHQSGQDLLSITFEPGQAAASERIYRRDGNSLIVWQETIDGSSYFLGDSGPRLIRLPR</sequence>
<dbReference type="PATRIC" id="fig|1195763.3.peg.998"/>
<feature type="compositionally biased region" description="Low complexity" evidence="1">
    <location>
        <begin position="13"/>
        <end position="36"/>
    </location>
</feature>
<dbReference type="Proteomes" id="UP000036097">
    <property type="component" value="Unassembled WGS sequence"/>
</dbReference>
<evidence type="ECO:0000313" key="2">
    <source>
        <dbReference type="EMBL" id="KLV07534.1"/>
    </source>
</evidence>
<feature type="region of interest" description="Disordered" evidence="1">
    <location>
        <begin position="13"/>
        <end position="38"/>
    </location>
</feature>
<dbReference type="EMBL" id="LDOT01000005">
    <property type="protein sequence ID" value="KLV07534.1"/>
    <property type="molecule type" value="Genomic_DNA"/>
</dbReference>
<reference evidence="2 3" key="1">
    <citation type="submission" date="2015-05" db="EMBL/GenBank/DDBJ databases">
        <title>Photobacterium galathea sp. nov.</title>
        <authorList>
            <person name="Machado H."/>
            <person name="Gram L."/>
        </authorList>
    </citation>
    <scope>NUCLEOTIDE SEQUENCE [LARGE SCALE GENOMIC DNA]</scope>
    <source>
        <strain evidence="2 3">CGMCC 1.12159</strain>
    </source>
</reference>
<evidence type="ECO:0000313" key="3">
    <source>
        <dbReference type="Proteomes" id="UP000036097"/>
    </source>
</evidence>
<comment type="caution">
    <text evidence="2">The sequence shown here is derived from an EMBL/GenBank/DDBJ whole genome shotgun (WGS) entry which is preliminary data.</text>
</comment>
<proteinExistence type="predicted"/>
<accession>A0A0J1H770</accession>
<keyword evidence="3" id="KW-1185">Reference proteome</keyword>
<gene>
    <name evidence="2" type="ORF">ABT56_04710</name>
</gene>
<organism evidence="2 3">
    <name type="scientific">Photobacterium aquae</name>
    <dbReference type="NCBI Taxonomy" id="1195763"/>
    <lineage>
        <taxon>Bacteria</taxon>
        <taxon>Pseudomonadati</taxon>
        <taxon>Pseudomonadota</taxon>
        <taxon>Gammaproteobacteria</taxon>
        <taxon>Vibrionales</taxon>
        <taxon>Vibrionaceae</taxon>
        <taxon>Photobacterium</taxon>
    </lineage>
</organism>